<evidence type="ECO:0000256" key="2">
    <source>
        <dbReference type="SAM" id="MobiDB-lite"/>
    </source>
</evidence>
<feature type="domain" description="Peptidase C39-like" evidence="5">
    <location>
        <begin position="487"/>
        <end position="635"/>
    </location>
</feature>
<dbReference type="RefSeq" id="WP_379897277.1">
    <property type="nucleotide sequence ID" value="NZ_JBHTOG010000057.1"/>
</dbReference>
<dbReference type="InterPro" id="IPR025660">
    <property type="entry name" value="Pept_his_AS"/>
</dbReference>
<feature type="signal peptide" evidence="3">
    <location>
        <begin position="1"/>
        <end position="30"/>
    </location>
</feature>
<dbReference type="Gene3D" id="2.30.30.170">
    <property type="match status" value="1"/>
</dbReference>
<evidence type="ECO:0000313" key="7">
    <source>
        <dbReference type="Proteomes" id="UP001597192"/>
    </source>
</evidence>
<feature type="compositionally biased region" description="Low complexity" evidence="2">
    <location>
        <begin position="117"/>
        <end position="142"/>
    </location>
</feature>
<dbReference type="Pfam" id="PF13529">
    <property type="entry name" value="Peptidase_C39_2"/>
    <property type="match status" value="1"/>
</dbReference>
<reference evidence="7" key="1">
    <citation type="journal article" date="2019" name="Int. J. Syst. Evol. Microbiol.">
        <title>The Global Catalogue of Microorganisms (GCM) 10K type strain sequencing project: providing services to taxonomists for standard genome sequencing and annotation.</title>
        <authorList>
            <consortium name="The Broad Institute Genomics Platform"/>
            <consortium name="The Broad Institute Genome Sequencing Center for Infectious Disease"/>
            <person name="Wu L."/>
            <person name="Ma J."/>
        </authorList>
    </citation>
    <scope>NUCLEOTIDE SEQUENCE [LARGE SCALE GENOMIC DNA]</scope>
    <source>
        <strain evidence="7">CCM 8947</strain>
    </source>
</reference>
<dbReference type="InterPro" id="IPR025987">
    <property type="entry name" value="GW_dom"/>
</dbReference>
<sequence length="661" mass="71054">MVRSKRRTVALSVACVLSLVGAVLPVPVQAAQTVLAAKTGTAMGSQSSNPALSAEPSPSNPDTGIEQKNVQQPGTTTDESTQVETGNGASAPSDTATKPSTDETNATKQPISTVQDQSAQKSATHTSQSAQSSEASSGQTASDASTSQPAASSVTPDQPNLTEPAADAPTYEPATGYATIISAGVKIWVDLTFSVSQSAGTYLNQTLKIDQVGTISNGSQYYRLRNAAGQVIGYINALTVAVTDAPQGRAEMRTDYLTVIDDTPLYRNFDGVVLNAAGKYYHQTLRSRGLYHHFNGRTYASLYDNTNQWVGYAPLTSLQAGSGVWGAGLAVDQYATISSRNFTLYRNFDWVKISTTAANYQKTFQIRYLHHGFNGSTFASLYNNNGGFVGIVNLTALRVGDGQQGAPIAMPAKKVVINSKTASLWRNFTWVKKGAASTYYGQTLLAKCFYQHFNGSTYYSLYTVNGVWVGYLNASCVKDPVLLYKKLDVVNYSQYANGIPEGCEGVSLLEALKYKRHALNYSPRQFLSLIPKASSPYAGFVGSPFVSSGQYTAIFAAPLAKWGRQFGDVADISGSLVNELLAEVEKGNPVVAYVTIHFATPAWAQWPFGRVPNNNHAVVLAGFNKTAGTVYVSDPIDGKYWLPLTTFSRIYNARKMAVVVR</sequence>
<gene>
    <name evidence="6" type="ORF">ACFQ47_10630</name>
</gene>
<evidence type="ECO:0000259" key="4">
    <source>
        <dbReference type="Pfam" id="PF13457"/>
    </source>
</evidence>
<proteinExistence type="predicted"/>
<dbReference type="InterPro" id="IPR038200">
    <property type="entry name" value="GW_dom_sf"/>
</dbReference>
<evidence type="ECO:0000259" key="5">
    <source>
        <dbReference type="Pfam" id="PF13529"/>
    </source>
</evidence>
<keyword evidence="7" id="KW-1185">Reference proteome</keyword>
<dbReference type="Gene3D" id="3.90.70.10">
    <property type="entry name" value="Cysteine proteinases"/>
    <property type="match status" value="1"/>
</dbReference>
<evidence type="ECO:0000256" key="3">
    <source>
        <dbReference type="SAM" id="SignalP"/>
    </source>
</evidence>
<evidence type="ECO:0000313" key="6">
    <source>
        <dbReference type="EMBL" id="MFD1433117.1"/>
    </source>
</evidence>
<feature type="domain" description="GW" evidence="4">
    <location>
        <begin position="197"/>
        <end position="237"/>
    </location>
</feature>
<dbReference type="PANTHER" id="PTHR37806:SF1">
    <property type="entry name" value="PEPTIDASE C39-LIKE DOMAIN-CONTAINING PROTEIN"/>
    <property type="match status" value="1"/>
</dbReference>
<accession>A0ABW4CQ69</accession>
<dbReference type="Pfam" id="PF13457">
    <property type="entry name" value="GW"/>
    <property type="match status" value="1"/>
</dbReference>
<feature type="compositionally biased region" description="Polar residues" evidence="2">
    <location>
        <begin position="42"/>
        <end position="116"/>
    </location>
</feature>
<feature type="chain" id="PRO_5047502114" evidence="3">
    <location>
        <begin position="31"/>
        <end position="661"/>
    </location>
</feature>
<evidence type="ECO:0000256" key="1">
    <source>
        <dbReference type="ARBA" id="ARBA00022729"/>
    </source>
</evidence>
<dbReference type="InterPro" id="IPR039564">
    <property type="entry name" value="Peptidase_C39-like"/>
</dbReference>
<name>A0ABW4CQ69_9LACO</name>
<dbReference type="EMBL" id="JBHTOG010000057">
    <property type="protein sequence ID" value="MFD1433117.1"/>
    <property type="molecule type" value="Genomic_DNA"/>
</dbReference>
<dbReference type="PROSITE" id="PS00639">
    <property type="entry name" value="THIOL_PROTEASE_HIS"/>
    <property type="match status" value="1"/>
</dbReference>
<feature type="region of interest" description="Disordered" evidence="2">
    <location>
        <begin position="42"/>
        <end position="171"/>
    </location>
</feature>
<protein>
    <submittedName>
        <fullName evidence="6">C39 family peptidase</fullName>
    </submittedName>
</protein>
<dbReference type="PANTHER" id="PTHR37806">
    <property type="entry name" value="LMO0724 PROTEIN"/>
    <property type="match status" value="1"/>
</dbReference>
<organism evidence="6 7">
    <name type="scientific">Lacticaseibacillus yichunensis</name>
    <dbReference type="NCBI Taxonomy" id="2486015"/>
    <lineage>
        <taxon>Bacteria</taxon>
        <taxon>Bacillati</taxon>
        <taxon>Bacillota</taxon>
        <taxon>Bacilli</taxon>
        <taxon>Lactobacillales</taxon>
        <taxon>Lactobacillaceae</taxon>
        <taxon>Lacticaseibacillus</taxon>
    </lineage>
</organism>
<keyword evidence="1 3" id="KW-0732">Signal</keyword>
<feature type="compositionally biased region" description="Polar residues" evidence="2">
    <location>
        <begin position="143"/>
        <end position="161"/>
    </location>
</feature>
<comment type="caution">
    <text evidence="6">The sequence shown here is derived from an EMBL/GenBank/DDBJ whole genome shotgun (WGS) entry which is preliminary data.</text>
</comment>
<dbReference type="Proteomes" id="UP001597192">
    <property type="component" value="Unassembled WGS sequence"/>
</dbReference>